<accession>A0AAV5QHB8</accession>
<dbReference type="PROSITE" id="PS50053">
    <property type="entry name" value="UBIQUITIN_2"/>
    <property type="match status" value="1"/>
</dbReference>
<reference evidence="3 4" key="1">
    <citation type="journal article" date="2023" name="Elife">
        <title>Identification of key yeast species and microbe-microbe interactions impacting larval growth of Drosophila in the wild.</title>
        <authorList>
            <person name="Mure A."/>
            <person name="Sugiura Y."/>
            <person name="Maeda R."/>
            <person name="Honda K."/>
            <person name="Sakurai N."/>
            <person name="Takahashi Y."/>
            <person name="Watada M."/>
            <person name="Katoh T."/>
            <person name="Gotoh A."/>
            <person name="Gotoh Y."/>
            <person name="Taniguchi I."/>
            <person name="Nakamura K."/>
            <person name="Hayashi T."/>
            <person name="Katayama T."/>
            <person name="Uemura T."/>
            <person name="Hattori Y."/>
        </authorList>
    </citation>
    <scope>NUCLEOTIDE SEQUENCE [LARGE SCALE GENOMIC DNA]</scope>
    <source>
        <strain evidence="3 4">SC-9</strain>
    </source>
</reference>
<dbReference type="InterPro" id="IPR029071">
    <property type="entry name" value="Ubiquitin-like_domsf"/>
</dbReference>
<sequence>MKQRISRVGSVKLNTKSPINNINMSEEAEAKPDVKAEGQQHINLKVSDGSSEIYFKIKRSTPMKRLMEAFCKRQGKSLDSLRFLSDGERVSPENTPDDLDLEDGDVIEAHREQIGGCL</sequence>
<organism evidence="3 4">
    <name type="scientific">Saccharomycopsis crataegensis</name>
    <dbReference type="NCBI Taxonomy" id="43959"/>
    <lineage>
        <taxon>Eukaryota</taxon>
        <taxon>Fungi</taxon>
        <taxon>Dikarya</taxon>
        <taxon>Ascomycota</taxon>
        <taxon>Saccharomycotina</taxon>
        <taxon>Saccharomycetes</taxon>
        <taxon>Saccharomycopsidaceae</taxon>
        <taxon>Saccharomycopsis</taxon>
    </lineage>
</organism>
<dbReference type="AlphaFoldDB" id="A0AAV5QHB8"/>
<comment type="caution">
    <text evidence="3">The sequence shown here is derived from an EMBL/GenBank/DDBJ whole genome shotgun (WGS) entry which is preliminary data.</text>
</comment>
<dbReference type="CDD" id="cd16116">
    <property type="entry name" value="Ubl_Smt3_like"/>
    <property type="match status" value="1"/>
</dbReference>
<feature type="domain" description="Ubiquitin-like" evidence="2">
    <location>
        <begin position="40"/>
        <end position="116"/>
    </location>
</feature>
<dbReference type="RefSeq" id="XP_064851182.1">
    <property type="nucleotide sequence ID" value="XM_064995110.1"/>
</dbReference>
<dbReference type="InterPro" id="IPR022617">
    <property type="entry name" value="Rad60/SUMO-like_dom"/>
</dbReference>
<feature type="region of interest" description="Disordered" evidence="1">
    <location>
        <begin position="1"/>
        <end position="33"/>
    </location>
</feature>
<proteinExistence type="predicted"/>
<evidence type="ECO:0000313" key="4">
    <source>
        <dbReference type="Proteomes" id="UP001360560"/>
    </source>
</evidence>
<dbReference type="PANTHER" id="PTHR10562">
    <property type="entry name" value="SMALL UBIQUITIN-RELATED MODIFIER"/>
    <property type="match status" value="1"/>
</dbReference>
<dbReference type="SMART" id="SM00213">
    <property type="entry name" value="UBQ"/>
    <property type="match status" value="1"/>
</dbReference>
<dbReference type="Gene3D" id="3.10.20.90">
    <property type="entry name" value="Phosphatidylinositol 3-kinase Catalytic Subunit, Chain A, domain 1"/>
    <property type="match status" value="1"/>
</dbReference>
<evidence type="ECO:0000259" key="2">
    <source>
        <dbReference type="PROSITE" id="PS50053"/>
    </source>
</evidence>
<dbReference type="EMBL" id="BTFZ01000002">
    <property type="protein sequence ID" value="GMM34182.1"/>
    <property type="molecule type" value="Genomic_DNA"/>
</dbReference>
<dbReference type="InterPro" id="IPR000626">
    <property type="entry name" value="Ubiquitin-like_dom"/>
</dbReference>
<evidence type="ECO:0000313" key="3">
    <source>
        <dbReference type="EMBL" id="GMM34182.1"/>
    </source>
</evidence>
<dbReference type="FunFam" id="3.10.20.90:FF:000155">
    <property type="entry name" value="Ubiquitin-like protein SMT3"/>
    <property type="match status" value="1"/>
</dbReference>
<protein>
    <submittedName>
        <fullName evidence="3">SUMO family protein</fullName>
    </submittedName>
</protein>
<evidence type="ECO:0000256" key="1">
    <source>
        <dbReference type="SAM" id="MobiDB-lite"/>
    </source>
</evidence>
<dbReference type="GeneID" id="90072161"/>
<dbReference type="Pfam" id="PF11976">
    <property type="entry name" value="Rad60-SLD"/>
    <property type="match status" value="1"/>
</dbReference>
<dbReference type="SUPFAM" id="SSF54236">
    <property type="entry name" value="Ubiquitin-like"/>
    <property type="match status" value="1"/>
</dbReference>
<name>A0AAV5QHB8_9ASCO</name>
<feature type="compositionally biased region" description="Polar residues" evidence="1">
    <location>
        <begin position="12"/>
        <end position="24"/>
    </location>
</feature>
<gene>
    <name evidence="3" type="ORF">DASC09_015070</name>
</gene>
<keyword evidence="4" id="KW-1185">Reference proteome</keyword>
<dbReference type="Proteomes" id="UP001360560">
    <property type="component" value="Unassembled WGS sequence"/>
</dbReference>